<evidence type="ECO:0000256" key="2">
    <source>
        <dbReference type="ARBA" id="ARBA00023136"/>
    </source>
</evidence>
<evidence type="ECO:0000259" key="4">
    <source>
        <dbReference type="Pfam" id="PF14905"/>
    </source>
</evidence>
<accession>A0ABW6A4H7</accession>
<dbReference type="InterPro" id="IPR041700">
    <property type="entry name" value="OMP_b-brl_3"/>
</dbReference>
<evidence type="ECO:0000313" key="5">
    <source>
        <dbReference type="EMBL" id="MFD2919188.1"/>
    </source>
</evidence>
<dbReference type="InterPro" id="IPR036942">
    <property type="entry name" value="Beta-barrel_TonB_sf"/>
</dbReference>
<reference evidence="6" key="1">
    <citation type="journal article" date="2019" name="Int. J. Syst. Evol. Microbiol.">
        <title>The Global Catalogue of Microorganisms (GCM) 10K type strain sequencing project: providing services to taxonomists for standard genome sequencing and annotation.</title>
        <authorList>
            <consortium name="The Broad Institute Genomics Platform"/>
            <consortium name="The Broad Institute Genome Sequencing Center for Infectious Disease"/>
            <person name="Wu L."/>
            <person name="Ma J."/>
        </authorList>
    </citation>
    <scope>NUCLEOTIDE SEQUENCE [LARGE SCALE GENOMIC DNA]</scope>
    <source>
        <strain evidence="6">KCTC 23299</strain>
    </source>
</reference>
<dbReference type="Pfam" id="PF14905">
    <property type="entry name" value="OMP_b-brl_3"/>
    <property type="match status" value="1"/>
</dbReference>
<dbReference type="RefSeq" id="WP_386096132.1">
    <property type="nucleotide sequence ID" value="NZ_JBHUOZ010000001.1"/>
</dbReference>
<name>A0ABW6A4H7_9BACT</name>
<keyword evidence="6" id="KW-1185">Reference proteome</keyword>
<proteinExistence type="predicted"/>
<evidence type="ECO:0000256" key="1">
    <source>
        <dbReference type="ARBA" id="ARBA00004442"/>
    </source>
</evidence>
<keyword evidence="2" id="KW-0472">Membrane</keyword>
<dbReference type="EMBL" id="JBHUOZ010000001">
    <property type="protein sequence ID" value="MFD2919188.1"/>
    <property type="molecule type" value="Genomic_DNA"/>
</dbReference>
<feature type="domain" description="Outer membrane protein beta-barrel" evidence="4">
    <location>
        <begin position="389"/>
        <end position="794"/>
    </location>
</feature>
<dbReference type="Gene3D" id="2.170.130.10">
    <property type="entry name" value="TonB-dependent receptor, plug domain"/>
    <property type="match status" value="1"/>
</dbReference>
<keyword evidence="3" id="KW-0998">Cell outer membrane</keyword>
<gene>
    <name evidence="5" type="ORF">ACFS6H_05640</name>
</gene>
<dbReference type="SUPFAM" id="SSF56935">
    <property type="entry name" value="Porins"/>
    <property type="match status" value="1"/>
</dbReference>
<dbReference type="PANTHER" id="PTHR40980">
    <property type="entry name" value="PLUG DOMAIN-CONTAINING PROTEIN"/>
    <property type="match status" value="1"/>
</dbReference>
<comment type="subcellular location">
    <subcellularLocation>
        <location evidence="1">Cell outer membrane</location>
    </subcellularLocation>
</comment>
<dbReference type="PANTHER" id="PTHR40980:SF4">
    <property type="entry name" value="TONB-DEPENDENT RECEPTOR-LIKE BETA-BARREL DOMAIN-CONTAINING PROTEIN"/>
    <property type="match status" value="1"/>
</dbReference>
<sequence>MKVVYSIIKVTFIVIVFFVSNHNLIAQQNERGSVRLKLVNEKLEPVSSATVSLLQAKDSLLKKTAIANESGIAEMEGLKTGEYFVSVTAAGLNMYYSASFRLTAEHLHHDLSTIVLTAKTTQMNEVVVAAKKPFIERQLDKLVINVQSSITAAGSSAFEVLEKAPGVVIDNNDNISMKGRPGVMVMINGKPSVISGADLGNYLRGLPANAIEKIELISNPSSRYDAAGNSGIINIVMKKDQRLGTNGTLTASYGQGRYPKTGQGITFNHRNKKLNLFGNYNFAYRKAFSHLTLYREFFKDGQPDGVFDQDNFITFPFKNHTARIGADYSLSDKTIVGIVLNGVSNQFHSRGNTNSNVLNNNYNLVGVDKNFSSNKDHWFNYGINANLKHKFDSLGSELNVDIDYARFGNNTNQDFRTAFYDNNQNKIQDDYILLGDIDGHLNIQSVKADYIKMFPKKAKLELGVKSSLVRADNDLAYYDASSGSPVFDPNQSNHFIYDENINAAYLSFSKELNRFNFQGGLRVEHTGIKGNQLATNQKFDSSYVNLFPSLFVNYKLAPKHELGLSVSRRLNRPNYRQLNPFKFFINNTTYSEGNPYLRPQYTYSFELSHTYNQRITTTLLYSITKENITQVIFPSEEEDKITIQTDRNLAQFEFYGINISAPIQVTPWWNSVNNVNVYYGLYKGNLANTNLRNGNVNFNINTNNSFTIGKKGYSAELTGVYRAAEVYGFMKVRPVGQLAIGAQKTILKGKGTVRFNISDIFYTQVSRATTSFRDYSETFKVERESRVATLSFTWRFGNNKVAASRRRTSGAEEERQRAASN</sequence>
<dbReference type="Proteomes" id="UP001597511">
    <property type="component" value="Unassembled WGS sequence"/>
</dbReference>
<protein>
    <submittedName>
        <fullName evidence="5">TonB-dependent receptor domain-containing protein</fullName>
    </submittedName>
</protein>
<evidence type="ECO:0000313" key="6">
    <source>
        <dbReference type="Proteomes" id="UP001597511"/>
    </source>
</evidence>
<evidence type="ECO:0000256" key="3">
    <source>
        <dbReference type="ARBA" id="ARBA00023237"/>
    </source>
</evidence>
<organism evidence="5 6">
    <name type="scientific">Terrimonas rubra</name>
    <dbReference type="NCBI Taxonomy" id="1035890"/>
    <lineage>
        <taxon>Bacteria</taxon>
        <taxon>Pseudomonadati</taxon>
        <taxon>Bacteroidota</taxon>
        <taxon>Chitinophagia</taxon>
        <taxon>Chitinophagales</taxon>
        <taxon>Chitinophagaceae</taxon>
        <taxon>Terrimonas</taxon>
    </lineage>
</organism>
<keyword evidence="5" id="KW-0675">Receptor</keyword>
<dbReference type="InterPro" id="IPR037066">
    <property type="entry name" value="Plug_dom_sf"/>
</dbReference>
<dbReference type="Gene3D" id="2.40.170.20">
    <property type="entry name" value="TonB-dependent receptor, beta-barrel domain"/>
    <property type="match status" value="1"/>
</dbReference>
<comment type="caution">
    <text evidence="5">The sequence shown here is derived from an EMBL/GenBank/DDBJ whole genome shotgun (WGS) entry which is preliminary data.</text>
</comment>